<name>A0A0E9UHV7_ANGAN</name>
<accession>A0A0E9UHV7</accession>
<organism evidence="1">
    <name type="scientific">Anguilla anguilla</name>
    <name type="common">European freshwater eel</name>
    <name type="synonym">Muraena anguilla</name>
    <dbReference type="NCBI Taxonomy" id="7936"/>
    <lineage>
        <taxon>Eukaryota</taxon>
        <taxon>Metazoa</taxon>
        <taxon>Chordata</taxon>
        <taxon>Craniata</taxon>
        <taxon>Vertebrata</taxon>
        <taxon>Euteleostomi</taxon>
        <taxon>Actinopterygii</taxon>
        <taxon>Neopterygii</taxon>
        <taxon>Teleostei</taxon>
        <taxon>Anguilliformes</taxon>
        <taxon>Anguillidae</taxon>
        <taxon>Anguilla</taxon>
    </lineage>
</organism>
<proteinExistence type="predicted"/>
<sequence>MKYQIGYTSWLSRNWLLVESYLKTLSTALSSMTTSLEDALSLMWIPFTFSRDPSYRFRSSVIRRCASAD</sequence>
<reference evidence="1" key="2">
    <citation type="journal article" date="2015" name="Fish Shellfish Immunol.">
        <title>Early steps in the European eel (Anguilla anguilla)-Vibrio vulnificus interaction in the gills: Role of the RtxA13 toxin.</title>
        <authorList>
            <person name="Callol A."/>
            <person name="Pajuelo D."/>
            <person name="Ebbesson L."/>
            <person name="Teles M."/>
            <person name="MacKenzie S."/>
            <person name="Amaro C."/>
        </authorList>
    </citation>
    <scope>NUCLEOTIDE SEQUENCE</scope>
</reference>
<dbReference type="EMBL" id="GBXM01043989">
    <property type="protein sequence ID" value="JAH64588.1"/>
    <property type="molecule type" value="Transcribed_RNA"/>
</dbReference>
<evidence type="ECO:0000313" key="1">
    <source>
        <dbReference type="EMBL" id="JAH64588.1"/>
    </source>
</evidence>
<reference evidence="1" key="1">
    <citation type="submission" date="2014-11" db="EMBL/GenBank/DDBJ databases">
        <authorList>
            <person name="Amaro Gonzalez C."/>
        </authorList>
    </citation>
    <scope>NUCLEOTIDE SEQUENCE</scope>
</reference>
<protein>
    <submittedName>
        <fullName evidence="1">Uncharacterized protein</fullName>
    </submittedName>
</protein>
<dbReference type="AlphaFoldDB" id="A0A0E9UHV7"/>